<gene>
    <name evidence="3" type="ORF">FTO68_11620</name>
</gene>
<name>A0ABD4TPN2_9EURY</name>
<dbReference type="PROSITE" id="PS50994">
    <property type="entry name" value="INTEGRASE"/>
    <property type="match status" value="1"/>
</dbReference>
<organism evidence="3 4">
    <name type="scientific">Methanocalculus taiwanensis</name>
    <dbReference type="NCBI Taxonomy" id="106207"/>
    <lineage>
        <taxon>Archaea</taxon>
        <taxon>Methanobacteriati</taxon>
        <taxon>Methanobacteriota</taxon>
        <taxon>Stenosarchaea group</taxon>
        <taxon>Methanomicrobia</taxon>
        <taxon>Methanomicrobiales</taxon>
        <taxon>Methanocalculaceae</taxon>
        <taxon>Methanocalculus</taxon>
    </lineage>
</organism>
<dbReference type="Pfam" id="PF22483">
    <property type="entry name" value="Mu-transpos_C_2"/>
    <property type="match status" value="1"/>
</dbReference>
<evidence type="ECO:0000313" key="4">
    <source>
        <dbReference type="Proteomes" id="UP001524383"/>
    </source>
</evidence>
<dbReference type="PANTHER" id="PTHR35004">
    <property type="entry name" value="TRANSPOSASE RV3428C-RELATED"/>
    <property type="match status" value="1"/>
</dbReference>
<dbReference type="InterPro" id="IPR036397">
    <property type="entry name" value="RNaseH_sf"/>
</dbReference>
<sequence length="494" mass="57672">MVEIKEILDCYEKYGSIKKTAQRLDVSINTVRRYLRQMKQMENGELPDFLTANPVVIQPSRVLTDEVKEKIHGYLESSEYNRGKQRITAKRIHQLLTTRDGHSIGYTTVKDEVRRWKKEHSPRETFIEQEPPVGWRGEFDFADVVLCIGREECRFSCGGMVLPSSLYRFGRLYRHSGHLEVVQCHIDFFNEIGAVPETIFYDRLGVVYNSRLKRLNDNFLRFAVHCGFTPHVCNAASPQEKGTDEETVGYIRRYAFGERDSFDTFQEACQWLSTCIDEINHLPAYRRDLTPAEGLEVERTHMKPLPSLEYTNCHTRRATLNKYSMVRYENTFYSVPTAYRGRTITMQAYVDTIRLIDGEQVIATHPRRSNSPEPVSDIRHFIKTFHRKPRALANSKVFNQCDPRLTHLFNHQCRGDPKEFLPILDLVGDTSEEAFCGALDLLSEENMPITYDTLRFFLFQNPVQMVEPFDFQDAFSVPKPDLDTYDDLLRRWRE</sequence>
<comment type="similarity">
    <text evidence="1">Belongs to the transposase IS21/IS408/IS1162 family.</text>
</comment>
<dbReference type="Proteomes" id="UP001524383">
    <property type="component" value="Unassembled WGS sequence"/>
</dbReference>
<accession>A0ABD4TPN2</accession>
<dbReference type="NCBIfam" id="NF033546">
    <property type="entry name" value="transpos_IS21"/>
    <property type="match status" value="1"/>
</dbReference>
<dbReference type="SUPFAM" id="SSF53098">
    <property type="entry name" value="Ribonuclease H-like"/>
    <property type="match status" value="1"/>
</dbReference>
<protein>
    <submittedName>
        <fullName evidence="3">IS21 family transposase</fullName>
    </submittedName>
</protein>
<evidence type="ECO:0000259" key="2">
    <source>
        <dbReference type="PROSITE" id="PS50994"/>
    </source>
</evidence>
<dbReference type="PANTHER" id="PTHR35004:SF7">
    <property type="entry name" value="INTEGRASE PROTEIN"/>
    <property type="match status" value="1"/>
</dbReference>
<dbReference type="EMBL" id="VOTZ01000053">
    <property type="protein sequence ID" value="MCQ1539617.1"/>
    <property type="molecule type" value="Genomic_DNA"/>
</dbReference>
<dbReference type="InterPro" id="IPR001584">
    <property type="entry name" value="Integrase_cat-core"/>
</dbReference>
<feature type="domain" description="Integrase catalytic" evidence="2">
    <location>
        <begin position="128"/>
        <end position="299"/>
    </location>
</feature>
<reference evidence="3 4" key="1">
    <citation type="submission" date="2019-08" db="EMBL/GenBank/DDBJ databases">
        <authorList>
            <person name="Chen S.-C."/>
            <person name="Lai M.-C."/>
            <person name="You Y.-T."/>
        </authorList>
    </citation>
    <scope>NUCLEOTIDE SEQUENCE [LARGE SCALE GENOMIC DNA]</scope>
    <source>
        <strain evidence="3 4">P2F9704a</strain>
    </source>
</reference>
<dbReference type="Gene3D" id="3.30.420.10">
    <property type="entry name" value="Ribonuclease H-like superfamily/Ribonuclease H"/>
    <property type="match status" value="1"/>
</dbReference>
<dbReference type="RefSeq" id="WP_255333592.1">
    <property type="nucleotide sequence ID" value="NZ_VOTZ01000053.1"/>
</dbReference>
<evidence type="ECO:0000313" key="3">
    <source>
        <dbReference type="EMBL" id="MCQ1539617.1"/>
    </source>
</evidence>
<comment type="caution">
    <text evidence="3">The sequence shown here is derived from an EMBL/GenBank/DDBJ whole genome shotgun (WGS) entry which is preliminary data.</text>
</comment>
<evidence type="ECO:0000256" key="1">
    <source>
        <dbReference type="ARBA" id="ARBA00009277"/>
    </source>
</evidence>
<dbReference type="AlphaFoldDB" id="A0ABD4TPN2"/>
<keyword evidence="4" id="KW-1185">Reference proteome</keyword>
<dbReference type="InterPro" id="IPR054353">
    <property type="entry name" value="IstA-like_C"/>
</dbReference>
<proteinExistence type="inferred from homology"/>
<dbReference type="InterPro" id="IPR012337">
    <property type="entry name" value="RNaseH-like_sf"/>
</dbReference>